<name>A0A0G2I2B8_9EURO</name>
<evidence type="ECO:0000256" key="1">
    <source>
        <dbReference type="SAM" id="MobiDB-lite"/>
    </source>
</evidence>
<evidence type="ECO:0000313" key="2">
    <source>
        <dbReference type="EMBL" id="KKZ64503.1"/>
    </source>
</evidence>
<dbReference type="PANTHER" id="PTHR40460:SF1">
    <property type="entry name" value="CSBD-LIKE DOMAIN-CONTAINING PROTEIN"/>
    <property type="match status" value="1"/>
</dbReference>
<feature type="compositionally biased region" description="Polar residues" evidence="1">
    <location>
        <begin position="48"/>
        <end position="74"/>
    </location>
</feature>
<evidence type="ECO:0000313" key="3">
    <source>
        <dbReference type="Proteomes" id="UP000034164"/>
    </source>
</evidence>
<dbReference type="OrthoDB" id="5309565at2759"/>
<reference evidence="3" key="1">
    <citation type="journal article" date="2015" name="PLoS Genet.">
        <title>The dynamic genome and transcriptome of the human fungal pathogen Blastomyces and close relative Emmonsia.</title>
        <authorList>
            <person name="Munoz J.F."/>
            <person name="Gauthier G.M."/>
            <person name="Desjardins C.A."/>
            <person name="Gallo J.E."/>
            <person name="Holder J."/>
            <person name="Sullivan T.D."/>
            <person name="Marty A.J."/>
            <person name="Carmen J.C."/>
            <person name="Chen Z."/>
            <person name="Ding L."/>
            <person name="Gujja S."/>
            <person name="Magrini V."/>
            <person name="Misas E."/>
            <person name="Mitreva M."/>
            <person name="Priest M."/>
            <person name="Saif S."/>
            <person name="Whiston E.A."/>
            <person name="Young S."/>
            <person name="Zeng Q."/>
            <person name="Goldman W.E."/>
            <person name="Mardis E.R."/>
            <person name="Taylor J.W."/>
            <person name="McEwen J.G."/>
            <person name="Clay O.K."/>
            <person name="Klein B.S."/>
            <person name="Cuomo C.A."/>
        </authorList>
    </citation>
    <scope>NUCLEOTIDE SEQUENCE [LARGE SCALE GENOMIC DNA]</scope>
    <source>
        <strain evidence="3">UAMH 3008</strain>
    </source>
</reference>
<organism evidence="2 3">
    <name type="scientific">[Emmonsia] crescens</name>
    <dbReference type="NCBI Taxonomy" id="73230"/>
    <lineage>
        <taxon>Eukaryota</taxon>
        <taxon>Fungi</taxon>
        <taxon>Dikarya</taxon>
        <taxon>Ascomycota</taxon>
        <taxon>Pezizomycotina</taxon>
        <taxon>Eurotiomycetes</taxon>
        <taxon>Eurotiomycetidae</taxon>
        <taxon>Onygenales</taxon>
        <taxon>Ajellomycetaceae</taxon>
        <taxon>Emergomyces</taxon>
    </lineage>
</organism>
<dbReference type="AlphaFoldDB" id="A0A0G2I2B8"/>
<feature type="compositionally biased region" description="Basic and acidic residues" evidence="1">
    <location>
        <begin position="84"/>
        <end position="103"/>
    </location>
</feature>
<proteinExistence type="predicted"/>
<feature type="compositionally biased region" description="Polar residues" evidence="1">
    <location>
        <begin position="1"/>
        <end position="40"/>
    </location>
</feature>
<comment type="caution">
    <text evidence="2">The sequence shown here is derived from an EMBL/GenBank/DDBJ whole genome shotgun (WGS) entry which is preliminary data.</text>
</comment>
<dbReference type="EMBL" id="LCZI01000780">
    <property type="protein sequence ID" value="KKZ64503.1"/>
    <property type="molecule type" value="Genomic_DNA"/>
</dbReference>
<accession>A0A0G2I2B8</accession>
<feature type="compositionally biased region" description="Basic and acidic residues" evidence="1">
    <location>
        <begin position="133"/>
        <end position="176"/>
    </location>
</feature>
<protein>
    <recommendedName>
        <fullName evidence="4">CsbD-like domain-containing protein</fullName>
    </recommendedName>
</protein>
<feature type="region of interest" description="Disordered" evidence="1">
    <location>
        <begin position="1"/>
        <end position="176"/>
    </location>
</feature>
<sequence>MSSNINNTQPQETTSSASYLEQASNAVKNTANKLTGSNTSDDNENKNDNMSNISYRRQSQPSGQYNQAVGSAKQSVGAAIGNENLRKAGERQNQEGEQQEVRKQAQKWGDGAGDRVTGKVGELLSGPGFGGSDQERMEAEAERRKFKQMHDEGKSQQKKAEQLIEKRWGDENKEMK</sequence>
<dbReference type="VEuPathDB" id="FungiDB:EMCG_01382"/>
<dbReference type="Proteomes" id="UP000034164">
    <property type="component" value="Unassembled WGS sequence"/>
</dbReference>
<gene>
    <name evidence="2" type="ORF">EMCG_01382</name>
</gene>
<dbReference type="PANTHER" id="PTHR40460">
    <property type="entry name" value="CHROMOSOME 1, WHOLE GENOME SHOTGUN SEQUENCE"/>
    <property type="match status" value="1"/>
</dbReference>
<evidence type="ECO:0008006" key="4">
    <source>
        <dbReference type="Google" id="ProtNLM"/>
    </source>
</evidence>